<feature type="compositionally biased region" description="Low complexity" evidence="5">
    <location>
        <begin position="248"/>
        <end position="260"/>
    </location>
</feature>
<organism evidence="7 8">
    <name type="scientific">Aureimonas altamirensis</name>
    <dbReference type="NCBI Taxonomy" id="370622"/>
    <lineage>
        <taxon>Bacteria</taxon>
        <taxon>Pseudomonadati</taxon>
        <taxon>Pseudomonadota</taxon>
        <taxon>Alphaproteobacteria</taxon>
        <taxon>Hyphomicrobiales</taxon>
        <taxon>Aurantimonadaceae</taxon>
        <taxon>Aureimonas</taxon>
    </lineage>
</organism>
<feature type="region of interest" description="Disordered" evidence="5">
    <location>
        <begin position="236"/>
        <end position="265"/>
    </location>
</feature>
<evidence type="ECO:0000256" key="1">
    <source>
        <dbReference type="ARBA" id="ARBA00006295"/>
    </source>
</evidence>
<dbReference type="SMART" id="SM00470">
    <property type="entry name" value="ParB"/>
    <property type="match status" value="1"/>
</dbReference>
<dbReference type="NCBIfam" id="TIGR00180">
    <property type="entry name" value="parB_part"/>
    <property type="match status" value="1"/>
</dbReference>
<accession>A0A0B1Q3U1</accession>
<dbReference type="RefSeq" id="WP_039195265.1">
    <property type="nucleotide sequence ID" value="NZ_JRFJ01000005.1"/>
</dbReference>
<dbReference type="InterPro" id="IPR057240">
    <property type="entry name" value="ParB_dimer_C"/>
</dbReference>
<dbReference type="InterPro" id="IPR050336">
    <property type="entry name" value="Chromosome_partition/occlusion"/>
</dbReference>
<evidence type="ECO:0000313" key="8">
    <source>
        <dbReference type="Proteomes" id="UP000030826"/>
    </source>
</evidence>
<gene>
    <name evidence="7" type="ORF">LA66_16285</name>
</gene>
<reference evidence="7 8" key="1">
    <citation type="submission" date="2014-09" db="EMBL/GenBank/DDBJ databases">
        <title>Isolation and characterization of Aurantimonas altamirensis ON-56566 from clinical sample following a dog bite.</title>
        <authorList>
            <person name="Eshaghi A."/>
            <person name="Li A."/>
            <person name="Shahinas D."/>
            <person name="Bahn P."/>
            <person name="Kus J.V."/>
            <person name="Patel S.N."/>
        </authorList>
    </citation>
    <scope>NUCLEOTIDE SEQUENCE [LARGE SCALE GENOMIC DNA]</scope>
    <source>
        <strain evidence="7 8">ON-56566</strain>
    </source>
</reference>
<dbReference type="SUPFAM" id="SSF109709">
    <property type="entry name" value="KorB DNA-binding domain-like"/>
    <property type="match status" value="1"/>
</dbReference>
<comment type="similarity">
    <text evidence="1">Belongs to the ParB family.</text>
</comment>
<dbReference type="Gene3D" id="3.90.1530.30">
    <property type="match status" value="1"/>
</dbReference>
<dbReference type="Gene3D" id="1.10.10.2830">
    <property type="match status" value="1"/>
</dbReference>
<evidence type="ECO:0000256" key="4">
    <source>
        <dbReference type="ARBA" id="ARBA00025472"/>
    </source>
</evidence>
<evidence type="ECO:0000256" key="5">
    <source>
        <dbReference type="SAM" id="MobiDB-lite"/>
    </source>
</evidence>
<dbReference type="OrthoDB" id="9802051at2"/>
<dbReference type="Pfam" id="PF02195">
    <property type="entry name" value="ParB_N"/>
    <property type="match status" value="1"/>
</dbReference>
<dbReference type="GO" id="GO:0007059">
    <property type="term" value="P:chromosome segregation"/>
    <property type="evidence" value="ECO:0007669"/>
    <property type="project" value="UniProtKB-KW"/>
</dbReference>
<dbReference type="GO" id="GO:0045881">
    <property type="term" value="P:positive regulation of sporulation resulting in formation of a cellular spore"/>
    <property type="evidence" value="ECO:0007669"/>
    <property type="project" value="TreeGrafter"/>
</dbReference>
<evidence type="ECO:0000259" key="6">
    <source>
        <dbReference type="SMART" id="SM00470"/>
    </source>
</evidence>
<dbReference type="PANTHER" id="PTHR33375">
    <property type="entry name" value="CHROMOSOME-PARTITIONING PROTEIN PARB-RELATED"/>
    <property type="match status" value="1"/>
</dbReference>
<keyword evidence="3" id="KW-0238">DNA-binding</keyword>
<evidence type="ECO:0000256" key="2">
    <source>
        <dbReference type="ARBA" id="ARBA00022829"/>
    </source>
</evidence>
<dbReference type="FunFam" id="1.10.10.2830:FF:000001">
    <property type="entry name" value="Chromosome partitioning protein ParB"/>
    <property type="match status" value="1"/>
</dbReference>
<dbReference type="Pfam" id="PF17762">
    <property type="entry name" value="HTH_ParB"/>
    <property type="match status" value="1"/>
</dbReference>
<dbReference type="STRING" id="370622.LA66_16285"/>
<feature type="domain" description="ParB-like N-terminal" evidence="6">
    <location>
        <begin position="47"/>
        <end position="138"/>
    </location>
</feature>
<proteinExistence type="inferred from homology"/>
<dbReference type="InterPro" id="IPR003115">
    <property type="entry name" value="ParB_N"/>
</dbReference>
<name>A0A0B1Q3U1_9HYPH</name>
<dbReference type="GO" id="GO:0003677">
    <property type="term" value="F:DNA binding"/>
    <property type="evidence" value="ECO:0007669"/>
    <property type="project" value="UniProtKB-KW"/>
</dbReference>
<evidence type="ECO:0000256" key="3">
    <source>
        <dbReference type="ARBA" id="ARBA00023125"/>
    </source>
</evidence>
<evidence type="ECO:0000313" key="7">
    <source>
        <dbReference type="EMBL" id="KHJ53510.1"/>
    </source>
</evidence>
<dbReference type="EMBL" id="JRFJ01000005">
    <property type="protein sequence ID" value="KHJ53510.1"/>
    <property type="molecule type" value="Genomic_DNA"/>
</dbReference>
<dbReference type="FunFam" id="3.90.1530.30:FF:000001">
    <property type="entry name" value="Chromosome partitioning protein ParB"/>
    <property type="match status" value="1"/>
</dbReference>
<dbReference type="SUPFAM" id="SSF110849">
    <property type="entry name" value="ParB/Sulfiredoxin"/>
    <property type="match status" value="1"/>
</dbReference>
<dbReference type="InterPro" id="IPR036086">
    <property type="entry name" value="ParB/Sulfiredoxin_sf"/>
</dbReference>
<feature type="region of interest" description="Disordered" evidence="5">
    <location>
        <begin position="16"/>
        <end position="64"/>
    </location>
</feature>
<dbReference type="InterPro" id="IPR041468">
    <property type="entry name" value="HTH_ParB/Spo0J"/>
</dbReference>
<dbReference type="PANTHER" id="PTHR33375:SF1">
    <property type="entry name" value="CHROMOSOME-PARTITIONING PROTEIN PARB-RELATED"/>
    <property type="match status" value="1"/>
</dbReference>
<dbReference type="AlphaFoldDB" id="A0A0B1Q3U1"/>
<comment type="function">
    <text evidence="4">Involved in chromosome partition. Localize to both poles of the predivisional cell following completion of DNA replication. Binds to the DNA origin of replication.</text>
</comment>
<keyword evidence="2" id="KW-0159">Chromosome partition</keyword>
<dbReference type="Proteomes" id="UP000030826">
    <property type="component" value="Unassembled WGS sequence"/>
</dbReference>
<dbReference type="GO" id="GO:0005694">
    <property type="term" value="C:chromosome"/>
    <property type="evidence" value="ECO:0007669"/>
    <property type="project" value="TreeGrafter"/>
</dbReference>
<comment type="caution">
    <text evidence="7">The sequence shown here is derived from an EMBL/GenBank/DDBJ whole genome shotgun (WGS) entry which is preliminary data.</text>
</comment>
<dbReference type="Pfam" id="PF23552">
    <property type="entry name" value="ParB_C"/>
    <property type="match status" value="1"/>
</dbReference>
<protein>
    <submittedName>
        <fullName evidence="7">Chromosome partitioning protein ParB</fullName>
    </submittedName>
</protein>
<sequence length="318" mass="33832">MKEDKSRARLGRGLASLIGGAGDAGREASGGLAPRPFVAQPQTGGERKVPVSALTPNPKNPRRTFEDADHAELVASVRNHGVVQPILARKVPGQTELEIVAGERRWRAARAAGLKDVPVVIRDISDRESLEIALIENVQRADLNAIEEALGYEMLIDEHGYTQADLADILGKSRSHVANTLRLLKLPDAVRTMVVKGELSPGAARSAISMDDPEAFARQVIGRGLSVREAEKLARGDDVVPARRARKTGPAGPATATEAPDAPKDADTAALEKLLAEALQMPVSVRLKGEGGILTLEFGNLEQLDDLCRLLQGGSVDA</sequence>
<dbReference type="InterPro" id="IPR004437">
    <property type="entry name" value="ParB/RepB/Spo0J"/>
</dbReference>